<dbReference type="PROSITE" id="PS51526">
    <property type="entry name" value="RFX_DBD"/>
    <property type="match status" value="1"/>
</dbReference>
<feature type="compositionally biased region" description="Polar residues" evidence="5">
    <location>
        <begin position="625"/>
        <end position="647"/>
    </location>
</feature>
<dbReference type="GO" id="GO:0005634">
    <property type="term" value="C:nucleus"/>
    <property type="evidence" value="ECO:0007669"/>
    <property type="project" value="UniProtKB-SubCell"/>
</dbReference>
<dbReference type="InterPro" id="IPR003150">
    <property type="entry name" value="DNA-bd_RFX"/>
</dbReference>
<evidence type="ECO:0000256" key="1">
    <source>
        <dbReference type="ARBA" id="ARBA00004123"/>
    </source>
</evidence>
<keyword evidence="3" id="KW-0539">Nucleus</keyword>
<sequence length="978" mass="109367">MESHKGPVISKGFQQNSERFTDTADNDCMNTVKEESGENVNDYLETVHNSTNSGYKISESSKQTIANILEQIKLLPALERFLIFIKLHEQISNSGDPLKQPLNPLGSRSEVCRTISWIKTHLEEDPEISLPKQQVYDEYSLYCSKIRMKPLSQADFGKVMKQVYPKVKARRLGTRGNSRYCYSGLRNCTKLRIPTLLSIEEESSTGVQFMHNIPDEKKPLTQASLATATWLIVKQWSESQLNASFSSIQALAFFLVVNCSVGVGSEAANQITSISSSEMPDDSEILKSDQSHRDVQIQLQKKILLKEEATKERKRKLQSTSKSKTSGGKKSRSSSATELLSETSPSESSASSNTSPIEGKTICDKYQDYNNKPSSLPDFNCFQKSVTADECNREENPLVKVSVSNADLAKQTDSSTLKSIGTKYKTIQPKPLYRLCDNSMYNPLLMAGTRSQNPEPISDKKKETDEFQTELPLSRERLNSISNVDKDAMDDYLDKNNSQHEEELSKYFSKQDNVIPETDDASKISQLRQLLQENGLAKTKALEVDTSIVTSNEITSCHNSPIVVNYQCIAPLETNLLHNMSGISSNARRRVSFDIAVQDEAVPPSPNTRRKNFSFTPISPGPHSPTGNGMQSKCSSANVSPFVSPRNTPVPRGRNYQNNGLTLQILPARKMSASGTTKIKKELDLSPEMITEKDGGKKNFFAMSAPASPMLPQKSMLHALLNTNCKVAYSPNYINNRVLKRGNGSADIYQMMSAESIINMTENSSFRSQSVPLHQMGQDDKDAFLLTEAEFLPSLSQDDIKMGVTNIINSLDDQAFNNNNVDMLSDDKCELMDDNMDKGHLLSIDTNFHKTLPCRNLERSQSIDIIDFDHKSVLSRSVPSTPLPFMQPTQPHEDMMNSHSYPSTPLISENAFNYNVRDCLINGQPIKNDELSQVYDETFVTFDTLNGDNIILEDNDNNIHFLDKASVTSDRNFNIRIN</sequence>
<dbReference type="AlphaFoldDB" id="A0AAW1TYN6"/>
<gene>
    <name evidence="7" type="ORF">WA026_007775</name>
</gene>
<dbReference type="SUPFAM" id="SSF46785">
    <property type="entry name" value="Winged helix' DNA-binding domain"/>
    <property type="match status" value="1"/>
</dbReference>
<dbReference type="Pfam" id="PF02257">
    <property type="entry name" value="RFX_DNA_binding"/>
    <property type="match status" value="1"/>
</dbReference>
<dbReference type="GO" id="GO:0000978">
    <property type="term" value="F:RNA polymerase II cis-regulatory region sequence-specific DNA binding"/>
    <property type="evidence" value="ECO:0007669"/>
    <property type="project" value="TreeGrafter"/>
</dbReference>
<proteinExistence type="inferred from homology"/>
<dbReference type="Proteomes" id="UP001431783">
    <property type="component" value="Unassembled WGS sequence"/>
</dbReference>
<evidence type="ECO:0000256" key="3">
    <source>
        <dbReference type="ARBA" id="ARBA00023242"/>
    </source>
</evidence>
<comment type="subcellular location">
    <subcellularLocation>
        <location evidence="1">Nucleus</location>
    </subcellularLocation>
</comment>
<evidence type="ECO:0000313" key="7">
    <source>
        <dbReference type="EMBL" id="KAK9875380.1"/>
    </source>
</evidence>
<dbReference type="EMBL" id="JARQZJ010000033">
    <property type="protein sequence ID" value="KAK9875380.1"/>
    <property type="molecule type" value="Genomic_DNA"/>
</dbReference>
<comment type="caution">
    <text evidence="7">The sequence shown here is derived from an EMBL/GenBank/DDBJ whole genome shotgun (WGS) entry which is preliminary data.</text>
</comment>
<feature type="region of interest" description="Disordered" evidence="5">
    <location>
        <begin position="310"/>
        <end position="358"/>
    </location>
</feature>
<evidence type="ECO:0000256" key="2">
    <source>
        <dbReference type="ARBA" id="ARBA00023125"/>
    </source>
</evidence>
<name>A0AAW1TYN6_9CUCU</name>
<comment type="similarity">
    <text evidence="4">Belongs to the RFX family.</text>
</comment>
<evidence type="ECO:0000256" key="5">
    <source>
        <dbReference type="SAM" id="MobiDB-lite"/>
    </source>
</evidence>
<organism evidence="7 8">
    <name type="scientific">Henosepilachna vigintioctopunctata</name>
    <dbReference type="NCBI Taxonomy" id="420089"/>
    <lineage>
        <taxon>Eukaryota</taxon>
        <taxon>Metazoa</taxon>
        <taxon>Ecdysozoa</taxon>
        <taxon>Arthropoda</taxon>
        <taxon>Hexapoda</taxon>
        <taxon>Insecta</taxon>
        <taxon>Pterygota</taxon>
        <taxon>Neoptera</taxon>
        <taxon>Endopterygota</taxon>
        <taxon>Coleoptera</taxon>
        <taxon>Polyphaga</taxon>
        <taxon>Cucujiformia</taxon>
        <taxon>Coccinelloidea</taxon>
        <taxon>Coccinellidae</taxon>
        <taxon>Epilachninae</taxon>
        <taxon>Epilachnini</taxon>
        <taxon>Henosepilachna</taxon>
    </lineage>
</organism>
<dbReference type="GO" id="GO:0000981">
    <property type="term" value="F:DNA-binding transcription factor activity, RNA polymerase II-specific"/>
    <property type="evidence" value="ECO:0007669"/>
    <property type="project" value="TreeGrafter"/>
</dbReference>
<dbReference type="PANTHER" id="PTHR12619:SF21">
    <property type="entry name" value="RFX-TYPE WINGED-HELIX DOMAIN-CONTAINING PROTEIN"/>
    <property type="match status" value="1"/>
</dbReference>
<reference evidence="7 8" key="1">
    <citation type="submission" date="2023-03" db="EMBL/GenBank/DDBJ databases">
        <title>Genome insight into feeding habits of ladybird beetles.</title>
        <authorList>
            <person name="Li H.-S."/>
            <person name="Huang Y.-H."/>
            <person name="Pang H."/>
        </authorList>
    </citation>
    <scope>NUCLEOTIDE SEQUENCE [LARGE SCALE GENOMIC DNA]</scope>
    <source>
        <strain evidence="7">SYSU_2023b</strain>
        <tissue evidence="7">Whole body</tissue>
    </source>
</reference>
<evidence type="ECO:0000256" key="4">
    <source>
        <dbReference type="ARBA" id="ARBA00061114"/>
    </source>
</evidence>
<dbReference type="InterPro" id="IPR036388">
    <property type="entry name" value="WH-like_DNA-bd_sf"/>
</dbReference>
<dbReference type="InterPro" id="IPR039779">
    <property type="entry name" value="RFX-like"/>
</dbReference>
<dbReference type="Gene3D" id="1.10.10.10">
    <property type="entry name" value="Winged helix-like DNA-binding domain superfamily/Winged helix DNA-binding domain"/>
    <property type="match status" value="1"/>
</dbReference>
<keyword evidence="8" id="KW-1185">Reference proteome</keyword>
<keyword evidence="2" id="KW-0238">DNA-binding</keyword>
<evidence type="ECO:0000259" key="6">
    <source>
        <dbReference type="PROSITE" id="PS51526"/>
    </source>
</evidence>
<dbReference type="FunFam" id="1.10.10.10:FF:000128">
    <property type="entry name" value="DNA-binding protein RFX5 isoform X1"/>
    <property type="match status" value="1"/>
</dbReference>
<feature type="compositionally biased region" description="Low complexity" evidence="5">
    <location>
        <begin position="333"/>
        <end position="356"/>
    </location>
</feature>
<dbReference type="PANTHER" id="PTHR12619">
    <property type="entry name" value="RFX TRANSCRIPTION FACTOR FAMILY"/>
    <property type="match status" value="1"/>
</dbReference>
<evidence type="ECO:0000313" key="8">
    <source>
        <dbReference type="Proteomes" id="UP001431783"/>
    </source>
</evidence>
<dbReference type="InterPro" id="IPR036390">
    <property type="entry name" value="WH_DNA-bd_sf"/>
</dbReference>
<protein>
    <recommendedName>
        <fullName evidence="6">RFX-type winged-helix domain-containing protein</fullName>
    </recommendedName>
</protein>
<feature type="region of interest" description="Disordered" evidence="5">
    <location>
        <begin position="601"/>
        <end position="658"/>
    </location>
</feature>
<feature type="domain" description="RFX-type winged-helix" evidence="6">
    <location>
        <begin position="114"/>
        <end position="189"/>
    </location>
</feature>
<feature type="region of interest" description="Disordered" evidence="5">
    <location>
        <begin position="446"/>
        <end position="469"/>
    </location>
</feature>
<accession>A0AAW1TYN6</accession>